<dbReference type="GO" id="GO:2000022">
    <property type="term" value="P:regulation of jasmonic acid mediated signaling pathway"/>
    <property type="evidence" value="ECO:0007669"/>
    <property type="project" value="UniProtKB-UniRule"/>
</dbReference>
<evidence type="ECO:0000256" key="1">
    <source>
        <dbReference type="ARBA" id="ARBA00008614"/>
    </source>
</evidence>
<proteinExistence type="inferred from homology"/>
<accession>A0A2R6QFR0</accession>
<dbReference type="PANTHER" id="PTHR33077">
    <property type="entry name" value="PROTEIN TIFY 4A-RELATED-RELATED"/>
    <property type="match status" value="1"/>
</dbReference>
<dbReference type="Gramene" id="PSS07464">
    <property type="protein sequence ID" value="PSS07464"/>
    <property type="gene ID" value="CEY00_Acc17811"/>
</dbReference>
<comment type="function">
    <text evidence="2">Repressor of jasmonate responses.</text>
</comment>
<evidence type="ECO:0000256" key="2">
    <source>
        <dbReference type="RuleBase" id="RU369065"/>
    </source>
</evidence>
<protein>
    <recommendedName>
        <fullName evidence="2">Protein TIFY</fullName>
    </recommendedName>
    <alternativeName>
        <fullName evidence="2">Jasmonate ZIM domain-containing protein</fullName>
    </alternativeName>
</protein>
<dbReference type="FunCoup" id="A0A2R6QFR0">
    <property type="interactions" value="90"/>
</dbReference>
<dbReference type="EMBL" id="NKQK01000016">
    <property type="protein sequence ID" value="PSS07464.1"/>
    <property type="molecule type" value="Genomic_DNA"/>
</dbReference>
<reference evidence="6" key="2">
    <citation type="journal article" date="2018" name="BMC Genomics">
        <title>A manually annotated Actinidia chinensis var. chinensis (kiwifruit) genome highlights the challenges associated with draft genomes and gene prediction in plants.</title>
        <authorList>
            <person name="Pilkington S.M."/>
            <person name="Crowhurst R."/>
            <person name="Hilario E."/>
            <person name="Nardozza S."/>
            <person name="Fraser L."/>
            <person name="Peng Y."/>
            <person name="Gunaseelan K."/>
            <person name="Simpson R."/>
            <person name="Tahir J."/>
            <person name="Deroles S.C."/>
            <person name="Templeton K."/>
            <person name="Luo Z."/>
            <person name="Davy M."/>
            <person name="Cheng C."/>
            <person name="McNeilage M."/>
            <person name="Scaglione D."/>
            <person name="Liu Y."/>
            <person name="Zhang Q."/>
            <person name="Datson P."/>
            <person name="De Silva N."/>
            <person name="Gardiner S.E."/>
            <person name="Bassett H."/>
            <person name="Chagne D."/>
            <person name="McCallum J."/>
            <person name="Dzierzon H."/>
            <person name="Deng C."/>
            <person name="Wang Y.Y."/>
            <person name="Barron L."/>
            <person name="Manako K."/>
            <person name="Bowen J."/>
            <person name="Foster T.M."/>
            <person name="Erridge Z.A."/>
            <person name="Tiffin H."/>
            <person name="Waite C.N."/>
            <person name="Davies K.M."/>
            <person name="Grierson E.P."/>
            <person name="Laing W.A."/>
            <person name="Kirk R."/>
            <person name="Chen X."/>
            <person name="Wood M."/>
            <person name="Montefiori M."/>
            <person name="Brummell D.A."/>
            <person name="Schwinn K.E."/>
            <person name="Catanach A."/>
            <person name="Fullerton C."/>
            <person name="Li D."/>
            <person name="Meiyalaghan S."/>
            <person name="Nieuwenhuizen N."/>
            <person name="Read N."/>
            <person name="Prakash R."/>
            <person name="Hunter D."/>
            <person name="Zhang H."/>
            <person name="McKenzie M."/>
            <person name="Knabel M."/>
            <person name="Harris A."/>
            <person name="Allan A.C."/>
            <person name="Gleave A."/>
            <person name="Chen A."/>
            <person name="Janssen B.J."/>
            <person name="Plunkett B."/>
            <person name="Ampomah-Dwamena C."/>
            <person name="Voogd C."/>
            <person name="Leif D."/>
            <person name="Lafferty D."/>
            <person name="Souleyre E.J.F."/>
            <person name="Varkonyi-Gasic E."/>
            <person name="Gambi F."/>
            <person name="Hanley J."/>
            <person name="Yao J.L."/>
            <person name="Cheung J."/>
            <person name="David K.M."/>
            <person name="Warren B."/>
            <person name="Marsh K."/>
            <person name="Snowden K.C."/>
            <person name="Lin-Wang K."/>
            <person name="Brian L."/>
            <person name="Martinez-Sanchez M."/>
            <person name="Wang M."/>
            <person name="Ileperuma N."/>
            <person name="Macnee N."/>
            <person name="Campin R."/>
            <person name="McAtee P."/>
            <person name="Drummond R.S.M."/>
            <person name="Espley R.V."/>
            <person name="Ireland H.S."/>
            <person name="Wu R."/>
            <person name="Atkinson R.G."/>
            <person name="Karunairetnam S."/>
            <person name="Bulley S."/>
            <person name="Chunkath S."/>
            <person name="Hanley Z."/>
            <person name="Storey R."/>
            <person name="Thrimawithana A.H."/>
            <person name="Thomson S."/>
            <person name="David C."/>
            <person name="Testolin R."/>
            <person name="Huang H."/>
            <person name="Hellens R.P."/>
            <person name="Schaffer R.J."/>
        </authorList>
    </citation>
    <scope>NUCLEOTIDE SEQUENCE [LARGE SCALE GENOMIC DNA]</scope>
    <source>
        <strain evidence="6">cv. Red5</strain>
    </source>
</reference>
<dbReference type="InParanoid" id="A0A2R6QFR0"/>
<dbReference type="InterPro" id="IPR018467">
    <property type="entry name" value="CCT_CS"/>
</dbReference>
<dbReference type="PANTHER" id="PTHR33077:SF17">
    <property type="entry name" value="PROTEIN TIFY 5B"/>
    <property type="match status" value="1"/>
</dbReference>
<comment type="domain">
    <text evidence="2">The jas domain is required for interaction with COI1.</text>
</comment>
<comment type="caution">
    <text evidence="5">The sequence shown here is derived from an EMBL/GenBank/DDBJ whole genome shotgun (WGS) entry which is preliminary data.</text>
</comment>
<dbReference type="InterPro" id="IPR040390">
    <property type="entry name" value="TIFY/JAZ"/>
</dbReference>
<dbReference type="STRING" id="1590841.A0A2R6QFR0"/>
<feature type="domain" description="Tify" evidence="4">
    <location>
        <begin position="42"/>
        <end position="76"/>
    </location>
</feature>
<comment type="subcellular location">
    <subcellularLocation>
        <location evidence="2">Nucleus</location>
    </subcellularLocation>
</comment>
<sequence length="131" mass="15147">MRRNCNLELRLLPPSTDYNHHHLQPKLDLSSGISKERQQQQQQQQQQEITIFYNGRVSICEVTELQAKSIITLASREMEEKMKSLLGTEPSSPLPKSPLCSPSTGLFMKRSLQGFLQKRRNRIQATSPYHR</sequence>
<dbReference type="Proteomes" id="UP000241394">
    <property type="component" value="Chromosome LG16"/>
</dbReference>
<dbReference type="GO" id="GO:0005634">
    <property type="term" value="C:nucleus"/>
    <property type="evidence" value="ECO:0007669"/>
    <property type="project" value="UniProtKB-SubCell"/>
</dbReference>
<reference evidence="5 6" key="1">
    <citation type="submission" date="2017-07" db="EMBL/GenBank/DDBJ databases">
        <title>An improved, manually edited Actinidia chinensis var. chinensis (kiwifruit) genome highlights the challenges associated with draft genomes and gene prediction in plants.</title>
        <authorList>
            <person name="Pilkington S."/>
            <person name="Crowhurst R."/>
            <person name="Hilario E."/>
            <person name="Nardozza S."/>
            <person name="Fraser L."/>
            <person name="Peng Y."/>
            <person name="Gunaseelan K."/>
            <person name="Simpson R."/>
            <person name="Tahir J."/>
            <person name="Deroles S."/>
            <person name="Templeton K."/>
            <person name="Luo Z."/>
            <person name="Davy M."/>
            <person name="Cheng C."/>
            <person name="Mcneilage M."/>
            <person name="Scaglione D."/>
            <person name="Liu Y."/>
            <person name="Zhang Q."/>
            <person name="Datson P."/>
            <person name="De Silva N."/>
            <person name="Gardiner S."/>
            <person name="Bassett H."/>
            <person name="Chagne D."/>
            <person name="Mccallum J."/>
            <person name="Dzierzon H."/>
            <person name="Deng C."/>
            <person name="Wang Y.-Y."/>
            <person name="Barron N."/>
            <person name="Manako K."/>
            <person name="Bowen J."/>
            <person name="Foster T."/>
            <person name="Erridge Z."/>
            <person name="Tiffin H."/>
            <person name="Waite C."/>
            <person name="Davies K."/>
            <person name="Grierson E."/>
            <person name="Laing W."/>
            <person name="Kirk R."/>
            <person name="Chen X."/>
            <person name="Wood M."/>
            <person name="Montefiori M."/>
            <person name="Brummell D."/>
            <person name="Schwinn K."/>
            <person name="Catanach A."/>
            <person name="Fullerton C."/>
            <person name="Li D."/>
            <person name="Meiyalaghan S."/>
            <person name="Nieuwenhuizen N."/>
            <person name="Read N."/>
            <person name="Prakash R."/>
            <person name="Hunter D."/>
            <person name="Zhang H."/>
            <person name="Mckenzie M."/>
            <person name="Knabel M."/>
            <person name="Harris A."/>
            <person name="Allan A."/>
            <person name="Chen A."/>
            <person name="Janssen B."/>
            <person name="Plunkett B."/>
            <person name="Dwamena C."/>
            <person name="Voogd C."/>
            <person name="Leif D."/>
            <person name="Lafferty D."/>
            <person name="Souleyre E."/>
            <person name="Varkonyi-Gasic E."/>
            <person name="Gambi F."/>
            <person name="Hanley J."/>
            <person name="Yao J.-L."/>
            <person name="Cheung J."/>
            <person name="David K."/>
            <person name="Warren B."/>
            <person name="Marsh K."/>
            <person name="Snowden K."/>
            <person name="Lin-Wang K."/>
            <person name="Brian L."/>
            <person name="Martinez-Sanchez M."/>
            <person name="Wang M."/>
            <person name="Ileperuma N."/>
            <person name="Macnee N."/>
            <person name="Campin R."/>
            <person name="Mcatee P."/>
            <person name="Drummond R."/>
            <person name="Espley R."/>
            <person name="Ireland H."/>
            <person name="Wu R."/>
            <person name="Atkinson R."/>
            <person name="Karunairetnam S."/>
            <person name="Bulley S."/>
            <person name="Chunkath S."/>
            <person name="Hanley Z."/>
            <person name="Storey R."/>
            <person name="Thrimawithana A."/>
            <person name="Thomson S."/>
            <person name="David C."/>
            <person name="Testolin R."/>
        </authorList>
    </citation>
    <scope>NUCLEOTIDE SEQUENCE [LARGE SCALE GENOMIC DNA]</scope>
    <source>
        <strain evidence="6">cv. Red5</strain>
        <tissue evidence="5">Young leaf</tissue>
    </source>
</reference>
<keyword evidence="2" id="KW-0539">Nucleus</keyword>
<feature type="region of interest" description="Disordered" evidence="3">
    <location>
        <begin position="83"/>
        <end position="102"/>
    </location>
</feature>
<keyword evidence="2" id="KW-1184">Jasmonic acid signaling pathway</keyword>
<dbReference type="PROSITE" id="PS51320">
    <property type="entry name" value="TIFY"/>
    <property type="match status" value="1"/>
</dbReference>
<organism evidence="5 6">
    <name type="scientific">Actinidia chinensis var. chinensis</name>
    <name type="common">Chinese soft-hair kiwi</name>
    <dbReference type="NCBI Taxonomy" id="1590841"/>
    <lineage>
        <taxon>Eukaryota</taxon>
        <taxon>Viridiplantae</taxon>
        <taxon>Streptophyta</taxon>
        <taxon>Embryophyta</taxon>
        <taxon>Tracheophyta</taxon>
        <taxon>Spermatophyta</taxon>
        <taxon>Magnoliopsida</taxon>
        <taxon>eudicotyledons</taxon>
        <taxon>Gunneridae</taxon>
        <taxon>Pentapetalae</taxon>
        <taxon>asterids</taxon>
        <taxon>Ericales</taxon>
        <taxon>Actinidiaceae</taxon>
        <taxon>Actinidia</taxon>
    </lineage>
</organism>
<dbReference type="SMART" id="SM00979">
    <property type="entry name" value="TIFY"/>
    <property type="match status" value="1"/>
</dbReference>
<dbReference type="GO" id="GO:0009611">
    <property type="term" value="P:response to wounding"/>
    <property type="evidence" value="ECO:0007669"/>
    <property type="project" value="UniProtKB-UniRule"/>
</dbReference>
<dbReference type="OrthoDB" id="782771at2759"/>
<evidence type="ECO:0000256" key="3">
    <source>
        <dbReference type="SAM" id="MobiDB-lite"/>
    </source>
</evidence>
<dbReference type="Pfam" id="PF09425">
    <property type="entry name" value="Jas_motif"/>
    <property type="match status" value="1"/>
</dbReference>
<dbReference type="OMA" id="HDMMEER"/>
<dbReference type="GO" id="GO:0031347">
    <property type="term" value="P:regulation of defense response"/>
    <property type="evidence" value="ECO:0007669"/>
    <property type="project" value="UniProtKB-UniRule"/>
</dbReference>
<gene>
    <name evidence="5" type="ORF">CEY00_Acc17811</name>
</gene>
<keyword evidence="6" id="KW-1185">Reference proteome</keyword>
<dbReference type="Pfam" id="PF06200">
    <property type="entry name" value="tify"/>
    <property type="match status" value="1"/>
</dbReference>
<evidence type="ECO:0000259" key="4">
    <source>
        <dbReference type="PROSITE" id="PS51320"/>
    </source>
</evidence>
<evidence type="ECO:0000313" key="5">
    <source>
        <dbReference type="EMBL" id="PSS07464.1"/>
    </source>
</evidence>
<dbReference type="AlphaFoldDB" id="A0A2R6QFR0"/>
<evidence type="ECO:0000313" key="6">
    <source>
        <dbReference type="Proteomes" id="UP000241394"/>
    </source>
</evidence>
<comment type="similarity">
    <text evidence="1 2">Belongs to the TIFY/JAZ family.</text>
</comment>
<dbReference type="InterPro" id="IPR010399">
    <property type="entry name" value="Tify_dom"/>
</dbReference>
<name>A0A2R6QFR0_ACTCC</name>